<dbReference type="RefSeq" id="WP_094077391.1">
    <property type="nucleotide sequence ID" value="NZ_NBYO01000002.1"/>
</dbReference>
<name>A0A231UYZ3_9HYPH</name>
<dbReference type="Gene3D" id="3.90.79.10">
    <property type="entry name" value="Nucleoside Triphosphate Pyrophosphohydrolase"/>
    <property type="match status" value="1"/>
</dbReference>
<dbReference type="InterPro" id="IPR045121">
    <property type="entry name" value="CoAse"/>
</dbReference>
<organism evidence="8 9">
    <name type="scientific">Notoacmeibacter marinus</name>
    <dbReference type="NCBI Taxonomy" id="1876515"/>
    <lineage>
        <taxon>Bacteria</taxon>
        <taxon>Pseudomonadati</taxon>
        <taxon>Pseudomonadota</taxon>
        <taxon>Alphaproteobacteria</taxon>
        <taxon>Hyphomicrobiales</taxon>
        <taxon>Notoacmeibacteraceae</taxon>
        <taxon>Notoacmeibacter</taxon>
    </lineage>
</organism>
<dbReference type="PANTHER" id="PTHR12992">
    <property type="entry name" value="NUDIX HYDROLASE"/>
    <property type="match status" value="1"/>
</dbReference>
<reference evidence="9" key="1">
    <citation type="journal article" date="2017" name="Int. J. Syst. Evol. Microbiol.">
        <title>Notoacmeibacter marinus gen. nov., sp. nov., isolated from the gut of a limpet and proposal of Notoacmeibacteraceae fam. nov. in the order Rhizobiales of the class Alphaproteobacteria.</title>
        <authorList>
            <person name="Huang Z."/>
            <person name="Guo F."/>
            <person name="Lai Q."/>
        </authorList>
    </citation>
    <scope>NUCLEOTIDE SEQUENCE [LARGE SCALE GENOMIC DNA]</scope>
    <source>
        <strain evidence="9">XMTR2A4</strain>
    </source>
</reference>
<dbReference type="InterPro" id="IPR000086">
    <property type="entry name" value="NUDIX_hydrolase_dom"/>
</dbReference>
<comment type="caution">
    <text evidence="8">The sequence shown here is derived from an EMBL/GenBank/DDBJ whole genome shotgun (WGS) entry which is preliminary data.</text>
</comment>
<protein>
    <submittedName>
        <fullName evidence="8">CoA pyrophosphatase</fullName>
    </submittedName>
</protein>
<accession>A0A231UYZ3</accession>
<proteinExistence type="predicted"/>
<keyword evidence="9" id="KW-1185">Reference proteome</keyword>
<dbReference type="Pfam" id="PF00293">
    <property type="entry name" value="NUDIX"/>
    <property type="match status" value="1"/>
</dbReference>
<dbReference type="GO" id="GO:0010945">
    <property type="term" value="F:coenzyme A diphosphatase activity"/>
    <property type="evidence" value="ECO:0007669"/>
    <property type="project" value="InterPro"/>
</dbReference>
<dbReference type="EMBL" id="NBYO01000002">
    <property type="protein sequence ID" value="OXT00566.1"/>
    <property type="molecule type" value="Genomic_DNA"/>
</dbReference>
<evidence type="ECO:0000256" key="1">
    <source>
        <dbReference type="ARBA" id="ARBA00001936"/>
    </source>
</evidence>
<comment type="cofactor">
    <cofactor evidence="1">
        <name>Mn(2+)</name>
        <dbReference type="ChEBI" id="CHEBI:29035"/>
    </cofactor>
</comment>
<comment type="cofactor">
    <cofactor evidence="2">
        <name>Mg(2+)</name>
        <dbReference type="ChEBI" id="CHEBI:18420"/>
    </cofactor>
</comment>
<evidence type="ECO:0000259" key="7">
    <source>
        <dbReference type="PROSITE" id="PS51462"/>
    </source>
</evidence>
<dbReference type="Proteomes" id="UP000215405">
    <property type="component" value="Unassembled WGS sequence"/>
</dbReference>
<gene>
    <name evidence="8" type="ORF">B7H23_10700</name>
</gene>
<sequence>MSRLQEQARRPSAIYSIDEFRQRAERESGPFDTTDWGDHRWNLDIAEHFFRRRKREAAVLIGVVERAGGAHVLLTRRTDHLKTHSGQVAFPGGRIDPGDDGPVGAALREAQEEVALPIERAEVIGRLPDYATGSGFKIVPVLALLHPPFDLRPEPGEVADIFEVPLSFLMEQANHIQDSRIWEGQRRYYWTMPFDDWHIWGVTAGIIRMMQERLYP</sequence>
<evidence type="ECO:0000256" key="4">
    <source>
        <dbReference type="ARBA" id="ARBA00022801"/>
    </source>
</evidence>
<evidence type="ECO:0000256" key="3">
    <source>
        <dbReference type="ARBA" id="ARBA00022723"/>
    </source>
</evidence>
<dbReference type="SUPFAM" id="SSF55811">
    <property type="entry name" value="Nudix"/>
    <property type="match status" value="1"/>
</dbReference>
<evidence type="ECO:0000313" key="9">
    <source>
        <dbReference type="Proteomes" id="UP000215405"/>
    </source>
</evidence>
<feature type="domain" description="Nudix hydrolase" evidence="7">
    <location>
        <begin position="54"/>
        <end position="189"/>
    </location>
</feature>
<dbReference type="NCBIfam" id="NF007980">
    <property type="entry name" value="PRK10707.1"/>
    <property type="match status" value="1"/>
</dbReference>
<keyword evidence="4" id="KW-0378">Hydrolase</keyword>
<dbReference type="CDD" id="cd03426">
    <property type="entry name" value="NUDIX_CoAse_Nudt7"/>
    <property type="match status" value="1"/>
</dbReference>
<dbReference type="AlphaFoldDB" id="A0A231UYZ3"/>
<dbReference type="InterPro" id="IPR015797">
    <property type="entry name" value="NUDIX_hydrolase-like_dom_sf"/>
</dbReference>
<evidence type="ECO:0000256" key="5">
    <source>
        <dbReference type="ARBA" id="ARBA00022842"/>
    </source>
</evidence>
<evidence type="ECO:0000256" key="6">
    <source>
        <dbReference type="ARBA" id="ARBA00023211"/>
    </source>
</evidence>
<keyword evidence="5" id="KW-0460">Magnesium</keyword>
<keyword evidence="6" id="KW-0464">Manganese</keyword>
<evidence type="ECO:0000313" key="8">
    <source>
        <dbReference type="EMBL" id="OXT00566.1"/>
    </source>
</evidence>
<dbReference type="PROSITE" id="PS51462">
    <property type="entry name" value="NUDIX"/>
    <property type="match status" value="1"/>
</dbReference>
<dbReference type="PANTHER" id="PTHR12992:SF11">
    <property type="entry name" value="MITOCHONDRIAL COENZYME A DIPHOSPHATASE NUDT8"/>
    <property type="match status" value="1"/>
</dbReference>
<evidence type="ECO:0000256" key="2">
    <source>
        <dbReference type="ARBA" id="ARBA00001946"/>
    </source>
</evidence>
<dbReference type="GO" id="GO:0046872">
    <property type="term" value="F:metal ion binding"/>
    <property type="evidence" value="ECO:0007669"/>
    <property type="project" value="UniProtKB-KW"/>
</dbReference>
<keyword evidence="3" id="KW-0479">Metal-binding</keyword>